<reference evidence="5 6" key="1">
    <citation type="submission" date="2016-03" db="EMBL/GenBank/DDBJ databases">
        <title>Draft genome sequence of Flavobacterium fryxellicola DSM 16209.</title>
        <authorList>
            <person name="Shin S.-K."/>
            <person name="Yi H."/>
        </authorList>
    </citation>
    <scope>NUCLEOTIDE SEQUENCE [LARGE SCALE GENOMIC DNA]</scope>
    <source>
        <strain evidence="5 6">DSM 16209</strain>
    </source>
</reference>
<dbReference type="Gene3D" id="3.60.10.10">
    <property type="entry name" value="Endonuclease/exonuclease/phosphatase"/>
    <property type="match status" value="1"/>
</dbReference>
<keyword evidence="1 2" id="KW-0732">Signal</keyword>
<protein>
    <submittedName>
        <fullName evidence="5">Endonuclease</fullName>
    </submittedName>
</protein>
<organism evidence="5 6">
    <name type="scientific">Flavobacterium fryxellicola</name>
    <dbReference type="NCBI Taxonomy" id="249352"/>
    <lineage>
        <taxon>Bacteria</taxon>
        <taxon>Pseudomonadati</taxon>
        <taxon>Bacteroidota</taxon>
        <taxon>Flavobacteriia</taxon>
        <taxon>Flavobacteriales</taxon>
        <taxon>Flavobacteriaceae</taxon>
        <taxon>Flavobacterium</taxon>
    </lineage>
</organism>
<dbReference type="Proteomes" id="UP000077164">
    <property type="component" value="Unassembled WGS sequence"/>
</dbReference>
<dbReference type="InterPro" id="IPR036691">
    <property type="entry name" value="Endo/exonu/phosph_ase_sf"/>
</dbReference>
<keyword evidence="5" id="KW-0255">Endonuclease</keyword>
<feature type="signal peptide" evidence="2">
    <location>
        <begin position="1"/>
        <end position="26"/>
    </location>
</feature>
<dbReference type="EMBL" id="LVJE01000010">
    <property type="protein sequence ID" value="OAB28851.1"/>
    <property type="molecule type" value="Genomic_DNA"/>
</dbReference>
<dbReference type="GO" id="GO:0004519">
    <property type="term" value="F:endonuclease activity"/>
    <property type="evidence" value="ECO:0007669"/>
    <property type="project" value="UniProtKB-KW"/>
</dbReference>
<dbReference type="Pfam" id="PF03372">
    <property type="entry name" value="Exo_endo_phos"/>
    <property type="match status" value="1"/>
</dbReference>
<proteinExistence type="predicted"/>
<dbReference type="InterPro" id="IPR005135">
    <property type="entry name" value="Endo/exonuclease/phosphatase"/>
</dbReference>
<keyword evidence="5" id="KW-0540">Nuclease</keyword>
<evidence type="ECO:0000256" key="2">
    <source>
        <dbReference type="SAM" id="SignalP"/>
    </source>
</evidence>
<evidence type="ECO:0000313" key="5">
    <source>
        <dbReference type="EMBL" id="OAB28851.1"/>
    </source>
</evidence>
<dbReference type="SUPFAM" id="SSF56219">
    <property type="entry name" value="DNase I-like"/>
    <property type="match status" value="1"/>
</dbReference>
<accession>A0A167XZ87</accession>
<keyword evidence="6" id="KW-1185">Reference proteome</keyword>
<dbReference type="AlphaFoldDB" id="A0A167XZ87"/>
<feature type="domain" description="Endonuclease/exonuclease/phosphatase" evidence="3">
    <location>
        <begin position="738"/>
        <end position="1028"/>
    </location>
</feature>
<evidence type="ECO:0000313" key="6">
    <source>
        <dbReference type="Proteomes" id="UP000077164"/>
    </source>
</evidence>
<feature type="domain" description="Secretion system C-terminal sorting" evidence="4">
    <location>
        <begin position="1058"/>
        <end position="1134"/>
    </location>
</feature>
<name>A0A167XZ87_9FLAO</name>
<dbReference type="NCBIfam" id="TIGR04183">
    <property type="entry name" value="Por_Secre_tail"/>
    <property type="match status" value="1"/>
</dbReference>
<feature type="chain" id="PRO_5007894526" evidence="2">
    <location>
        <begin position="27"/>
        <end position="1137"/>
    </location>
</feature>
<dbReference type="Pfam" id="PF18962">
    <property type="entry name" value="Por_Secre_tail"/>
    <property type="match status" value="1"/>
</dbReference>
<comment type="caution">
    <text evidence="5">The sequence shown here is derived from an EMBL/GenBank/DDBJ whole genome shotgun (WGS) entry which is preliminary data.</text>
</comment>
<evidence type="ECO:0000259" key="4">
    <source>
        <dbReference type="Pfam" id="PF18962"/>
    </source>
</evidence>
<evidence type="ECO:0000256" key="1">
    <source>
        <dbReference type="ARBA" id="ARBA00022729"/>
    </source>
</evidence>
<dbReference type="RefSeq" id="WP_066077824.1">
    <property type="nucleotide sequence ID" value="NZ_FRDK01000002.1"/>
</dbReference>
<gene>
    <name evidence="5" type="ORF">FBFR_05115</name>
</gene>
<evidence type="ECO:0000259" key="3">
    <source>
        <dbReference type="Pfam" id="PF03372"/>
    </source>
</evidence>
<dbReference type="InterPro" id="IPR026444">
    <property type="entry name" value="Secre_tail"/>
</dbReference>
<sequence>MKHNYHLRHLMAFLSFFYCLSTTVFAQGTAPTPQDLPFSQNFSTLDAAATTYPAGFQGWTASTATGSSFNTAAALLADRALVASSTAATSSGNFHNYNGKIGFLNTGSLDLTIGFAFKTLGKSGIAVEYDAMVIRNPYNGTSNSRINELVLQYRVGTADAFITLLPTVYASGTTAQTSGTAEVNSQKIKVVLPSDCDNKEVIQIRWISRQVSGGGSRPSFAIDNISVFNDVAPPVNADGFPKITNILSDGFDFSSKLNETGKTYFVILPSGSTAPSAAQIKAGTNASDSPALKAAVLVILDATVVYSKNSTGLTLGTDYVVYSISEDAIGNIQSESNKLDVTTSSVVVPSLSTTKTALDFSFVEQNFSSLALSYQLQALNLSGAVTVNASQNFTISKNETTGFQSTIVFAAEDFNTTTTPLVYVKFTPTSTGLFSGQITHESNGASSKEVTVSGTGINPYIQDFNDANVLTNSGWTEYSVTGDKIKWVSTTTRFNSSPAAVQINGYSETGASKDWLISPNLRLDTFDKFPLLSFYSRKFFSGTPLKLMISLDYDGKSNPETATWTPLEGDFPTTTGTFKQSQYINLDAYKSNHTFIAWVYETTNSGGTDTAEWTVDDVKITNETTFIASNPTLNFGEVNPNTASPSQSFRFMAGGYGDITITAPVDYQLSVDNNTFLSSVVISSADAVAGKTIYARFFPSSKALSISGPLTVTGTGLNQEIGFFNGSSLPKTETFDIVTYNLEFFGSNVIGSTGTEFGPTDDALQIENAAKVMNTLNADVYAVQEVSDDAALDLLIQKISINGKTFDKTISPAWSYSFNAPEANFPAQKLVVLYNTQTATVKKTRVMFSKLFDEIRAGSKTLPNYPGGVSASFFSSGRLPYMVEIETNIGGVKKDIKIIDIHARANSGSDIARYNMRKYDAELLKDSLDVNYPDANLIILGDYNDDVDESVIAGNPSSYQKMVEDNVRYNPLTLEISKAGAFTYLSSGGFLDHIIISNELTNDYVPNSTLVYDPRLDIANYVNTTSDHGPVIARFALKVDTTLAINDLITTKGLSVMVYPNPASESFNIVINSENSQDLSLNIYDILGRSMGAPTQLKGSIGENTTRINSTKLPVGIYMYTLSNGNKIVFKGKIVKK</sequence>
<dbReference type="OrthoDB" id="5500612at2"/>
<dbReference type="STRING" id="249352.SAMN05444395_102440"/>
<dbReference type="NCBIfam" id="NF038128">
    <property type="entry name" value="choice_anch_J"/>
    <property type="match status" value="1"/>
</dbReference>
<keyword evidence="5" id="KW-0378">Hydrolase</keyword>